<dbReference type="AlphaFoldDB" id="F0R0E5"/>
<accession>F0R0E5</accession>
<feature type="transmembrane region" description="Helical" evidence="1">
    <location>
        <begin position="35"/>
        <end position="55"/>
    </location>
</feature>
<evidence type="ECO:0008006" key="4">
    <source>
        <dbReference type="Google" id="ProtNLM"/>
    </source>
</evidence>
<feature type="transmembrane region" description="Helical" evidence="1">
    <location>
        <begin position="213"/>
        <end position="231"/>
    </location>
</feature>
<protein>
    <recommendedName>
        <fullName evidence="4">Oligosaccharide repeat unit polymerase</fullName>
    </recommendedName>
</protein>
<dbReference type="STRING" id="667015.Bacsa_2756"/>
<dbReference type="OrthoDB" id="9895107at2"/>
<proteinExistence type="predicted"/>
<sequence length="431" mass="49237">MNTILYLYWAVAILLVYLFFLLLQKRYRLILPSVIHTSIWLATVVLIIFQLNGYFITEQLIEERFQYVGKFICFMMISSVMGFILAHVLTSKGETYNEVDIIEIATIDAILHKFRWIPVVCGVIGIVLLLFIVSTMGNISSFGEYRSFAINVEPTGVVAIVQRLSGHISVLGAFYLLLLGYKFGITGIHIPLLVKNVILCSTINMAIGGRVWVVMSVLPVLTMYIFSRHYSGLETKIKKRDNIRILLMLVISVSLFSIIGILRNESGNSVSNEQNFIDKFLYLTDGSRMTNMVISMYPPGTYNLEYGRSEFLSNFIGSPMMDRFNRAISDNVGLMVTVKSVMPNLYFDYGFKGGIIMWGVFCFILEFLCIRLKYTHNIVILLFWGILAQIMFQAPIANIFSLNTPRIEWIILIYLFRKQIFSSIPGINNYI</sequence>
<keyword evidence="1" id="KW-1133">Transmembrane helix</keyword>
<feature type="transmembrane region" description="Helical" evidence="1">
    <location>
        <begin position="67"/>
        <end position="89"/>
    </location>
</feature>
<reference evidence="2 3" key="1">
    <citation type="journal article" date="2011" name="Stand. Genomic Sci.">
        <title>Complete genome sequence of Bacteroides salanitronis type strain (BL78).</title>
        <authorList>
            <person name="Gronow S."/>
            <person name="Held B."/>
            <person name="Lucas S."/>
            <person name="Lapidus A."/>
            <person name="Del Rio T.G."/>
            <person name="Nolan M."/>
            <person name="Tice H."/>
            <person name="Deshpande S."/>
            <person name="Cheng J.F."/>
            <person name="Pitluck S."/>
            <person name="Liolios K."/>
            <person name="Pagani I."/>
            <person name="Ivanova N."/>
            <person name="Mavromatis K."/>
            <person name="Pati A."/>
            <person name="Tapia R."/>
            <person name="Han C."/>
            <person name="Goodwin L."/>
            <person name="Chen A."/>
            <person name="Palaniappan K."/>
            <person name="Land M."/>
            <person name="Hauser L."/>
            <person name="Chang Y.J."/>
            <person name="Jeffries C.D."/>
            <person name="Brambilla E.M."/>
            <person name="Rohde M."/>
            <person name="Goker M."/>
            <person name="Detter J.C."/>
            <person name="Woyke T."/>
            <person name="Bristow J."/>
            <person name="Markowitz V."/>
            <person name="Hugenholtz P."/>
            <person name="Kyrpides N.C."/>
            <person name="Klenk H.P."/>
            <person name="Eisen J.A."/>
        </authorList>
    </citation>
    <scope>NUCLEOTIDE SEQUENCE [LARGE SCALE GENOMIC DNA]</scope>
    <source>
        <strain evidence="2 3">DSM 18170</strain>
    </source>
</reference>
<feature type="transmembrane region" description="Helical" evidence="1">
    <location>
        <begin position="243"/>
        <end position="262"/>
    </location>
</feature>
<dbReference type="NCBIfam" id="TIGR04370">
    <property type="entry name" value="glyco_rpt_poly"/>
    <property type="match status" value="1"/>
</dbReference>
<evidence type="ECO:0000313" key="3">
    <source>
        <dbReference type="Proteomes" id="UP000007486"/>
    </source>
</evidence>
<keyword evidence="1" id="KW-0812">Transmembrane</keyword>
<gene>
    <name evidence="2" type="ordered locus">Bacsa_2756</name>
</gene>
<dbReference type="EMBL" id="CP002530">
    <property type="protein sequence ID" value="ADY37289.1"/>
    <property type="molecule type" value="Genomic_DNA"/>
</dbReference>
<feature type="transmembrane region" description="Helical" evidence="1">
    <location>
        <begin position="377"/>
        <end position="396"/>
    </location>
</feature>
<keyword evidence="1" id="KW-0472">Membrane</keyword>
<keyword evidence="3" id="KW-1185">Reference proteome</keyword>
<feature type="transmembrane region" description="Helical" evidence="1">
    <location>
        <begin position="116"/>
        <end position="137"/>
    </location>
</feature>
<dbReference type="KEGG" id="bsa:Bacsa_2756"/>
<feature type="transmembrane region" description="Helical" evidence="1">
    <location>
        <begin position="6"/>
        <end position="23"/>
    </location>
</feature>
<feature type="transmembrane region" description="Helical" evidence="1">
    <location>
        <begin position="349"/>
        <end position="370"/>
    </location>
</feature>
<organism evidence="2 3">
    <name type="scientific">Phocaeicola salanitronis (strain DSM 18170 / JCM 13657 / CCUG 60908 / BL78)</name>
    <name type="common">Bacteroides salanitronis</name>
    <dbReference type="NCBI Taxonomy" id="667015"/>
    <lineage>
        <taxon>Bacteria</taxon>
        <taxon>Pseudomonadati</taxon>
        <taxon>Bacteroidota</taxon>
        <taxon>Bacteroidia</taxon>
        <taxon>Bacteroidales</taxon>
        <taxon>Bacteroidaceae</taxon>
        <taxon>Phocaeicola</taxon>
    </lineage>
</organism>
<dbReference type="RefSeq" id="WP_013618662.1">
    <property type="nucleotide sequence ID" value="NC_015164.1"/>
</dbReference>
<dbReference type="Proteomes" id="UP000007486">
    <property type="component" value="Chromosome"/>
</dbReference>
<evidence type="ECO:0000313" key="2">
    <source>
        <dbReference type="EMBL" id="ADY37289.1"/>
    </source>
</evidence>
<name>F0R0E5_PHOSB</name>
<dbReference type="HOGENOM" id="CLU_643822_0_0_10"/>
<evidence type="ECO:0000256" key="1">
    <source>
        <dbReference type="SAM" id="Phobius"/>
    </source>
</evidence>